<dbReference type="RefSeq" id="WP_261498894.1">
    <property type="nucleotide sequence ID" value="NZ_JAODYH010000003.1"/>
</dbReference>
<name>A0ABT2PHI4_9BURK</name>
<sequence length="141" mass="15412">MTDSSSSADDRAAGRRALSLPVRWLLMAFAALCVLLGMIGAVVPGMPTTVFILMAAWAAMRSSPRFHAWLYAHAMFGPMLRNWDEGGRVARRVKWMATASMAVSSAVLVYFSARRPWLAGLALASMACVLVWLWLRPEPGA</sequence>
<evidence type="ECO:0000313" key="3">
    <source>
        <dbReference type="Proteomes" id="UP001525968"/>
    </source>
</evidence>
<keyword evidence="1" id="KW-0812">Transmembrane</keyword>
<dbReference type="Pfam" id="PF04304">
    <property type="entry name" value="DUF454"/>
    <property type="match status" value="1"/>
</dbReference>
<dbReference type="PIRSF" id="PIRSF016789">
    <property type="entry name" value="DUF454"/>
    <property type="match status" value="1"/>
</dbReference>
<gene>
    <name evidence="2" type="ORF">N0K08_04700</name>
</gene>
<feature type="transmembrane region" description="Helical" evidence="1">
    <location>
        <begin position="117"/>
        <end position="135"/>
    </location>
</feature>
<feature type="transmembrane region" description="Helical" evidence="1">
    <location>
        <begin position="24"/>
        <end position="43"/>
    </location>
</feature>
<evidence type="ECO:0000313" key="2">
    <source>
        <dbReference type="EMBL" id="MCT9809921.1"/>
    </source>
</evidence>
<keyword evidence="1" id="KW-1133">Transmembrane helix</keyword>
<dbReference type="InterPro" id="IPR007401">
    <property type="entry name" value="DUF454"/>
</dbReference>
<feature type="transmembrane region" description="Helical" evidence="1">
    <location>
        <begin position="93"/>
        <end position="111"/>
    </location>
</feature>
<comment type="caution">
    <text evidence="2">The sequence shown here is derived from an EMBL/GenBank/DDBJ whole genome shotgun (WGS) entry which is preliminary data.</text>
</comment>
<protein>
    <submittedName>
        <fullName evidence="2">YbaN family protein</fullName>
    </submittedName>
</protein>
<dbReference type="EMBL" id="JAODYH010000003">
    <property type="protein sequence ID" value="MCT9809921.1"/>
    <property type="molecule type" value="Genomic_DNA"/>
</dbReference>
<dbReference type="PANTHER" id="PTHR35813">
    <property type="entry name" value="INNER MEMBRANE PROTEIN YBAN"/>
    <property type="match status" value="1"/>
</dbReference>
<proteinExistence type="predicted"/>
<dbReference type="Proteomes" id="UP001525968">
    <property type="component" value="Unassembled WGS sequence"/>
</dbReference>
<organism evidence="2 3">
    <name type="scientific">Acidovorax bellezanensis</name>
    <dbReference type="NCBI Taxonomy" id="2976702"/>
    <lineage>
        <taxon>Bacteria</taxon>
        <taxon>Pseudomonadati</taxon>
        <taxon>Pseudomonadota</taxon>
        <taxon>Betaproteobacteria</taxon>
        <taxon>Burkholderiales</taxon>
        <taxon>Comamonadaceae</taxon>
        <taxon>Acidovorax</taxon>
    </lineage>
</organism>
<keyword evidence="3" id="KW-1185">Reference proteome</keyword>
<keyword evidence="1" id="KW-0472">Membrane</keyword>
<dbReference type="PANTHER" id="PTHR35813:SF1">
    <property type="entry name" value="INNER MEMBRANE PROTEIN YBAN"/>
    <property type="match status" value="1"/>
</dbReference>
<reference evidence="2 3" key="1">
    <citation type="submission" date="2022-09" db="EMBL/GenBank/DDBJ databases">
        <title>Draft genome of isolate Be4.</title>
        <authorList>
            <person name="Sanchez-Castro I."/>
            <person name="Martinez-Rodriguez P."/>
            <person name="Descostes M."/>
            <person name="Merroun M."/>
        </authorList>
    </citation>
    <scope>NUCLEOTIDE SEQUENCE [LARGE SCALE GENOMIC DNA]</scope>
    <source>
        <strain evidence="2 3">Be4</strain>
    </source>
</reference>
<evidence type="ECO:0000256" key="1">
    <source>
        <dbReference type="SAM" id="Phobius"/>
    </source>
</evidence>
<accession>A0ABT2PHI4</accession>